<dbReference type="OrthoDB" id="8195947at2759"/>
<name>A0A482VMB8_ASBVE</name>
<organism evidence="2 3">
    <name type="scientific">Asbolus verrucosus</name>
    <name type="common">Desert ironclad beetle</name>
    <dbReference type="NCBI Taxonomy" id="1661398"/>
    <lineage>
        <taxon>Eukaryota</taxon>
        <taxon>Metazoa</taxon>
        <taxon>Ecdysozoa</taxon>
        <taxon>Arthropoda</taxon>
        <taxon>Hexapoda</taxon>
        <taxon>Insecta</taxon>
        <taxon>Pterygota</taxon>
        <taxon>Neoptera</taxon>
        <taxon>Endopterygota</taxon>
        <taxon>Coleoptera</taxon>
        <taxon>Polyphaga</taxon>
        <taxon>Cucujiformia</taxon>
        <taxon>Tenebrionidae</taxon>
        <taxon>Pimeliinae</taxon>
        <taxon>Asbolus</taxon>
    </lineage>
</organism>
<dbReference type="EMBL" id="QDEB01088099">
    <property type="protein sequence ID" value="RZC33508.1"/>
    <property type="molecule type" value="Genomic_DNA"/>
</dbReference>
<dbReference type="Proteomes" id="UP000292052">
    <property type="component" value="Unassembled WGS sequence"/>
</dbReference>
<evidence type="ECO:0000313" key="2">
    <source>
        <dbReference type="EMBL" id="RZC33508.1"/>
    </source>
</evidence>
<dbReference type="STRING" id="1661398.A0A482VMB8"/>
<protein>
    <submittedName>
        <fullName evidence="2">Uncharacterized protein</fullName>
    </submittedName>
</protein>
<accession>A0A482VMB8</accession>
<reference evidence="2 3" key="1">
    <citation type="submission" date="2017-03" db="EMBL/GenBank/DDBJ databases">
        <title>Genome of the blue death feigning beetle - Asbolus verrucosus.</title>
        <authorList>
            <person name="Rider S.D."/>
        </authorList>
    </citation>
    <scope>NUCLEOTIDE SEQUENCE [LARGE SCALE GENOMIC DNA]</scope>
    <source>
        <strain evidence="2">Butters</strain>
        <tissue evidence="2">Head and leg muscle</tissue>
    </source>
</reference>
<evidence type="ECO:0000313" key="3">
    <source>
        <dbReference type="Proteomes" id="UP000292052"/>
    </source>
</evidence>
<comment type="caution">
    <text evidence="2">The sequence shown here is derived from an EMBL/GenBank/DDBJ whole genome shotgun (WGS) entry which is preliminary data.</text>
</comment>
<keyword evidence="3" id="KW-1185">Reference proteome</keyword>
<gene>
    <name evidence="2" type="ORF">BDFB_000480</name>
</gene>
<sequence length="47" mass="5364">MHYYPGTAYSHCRSGSDSGLHRRNYRRDPEPFDSGDSTLSELDGRLC</sequence>
<dbReference type="AlphaFoldDB" id="A0A482VMB8"/>
<evidence type="ECO:0000256" key="1">
    <source>
        <dbReference type="SAM" id="MobiDB-lite"/>
    </source>
</evidence>
<feature type="region of interest" description="Disordered" evidence="1">
    <location>
        <begin position="1"/>
        <end position="47"/>
    </location>
</feature>
<proteinExistence type="predicted"/>